<proteinExistence type="predicted"/>
<evidence type="ECO:0000256" key="5">
    <source>
        <dbReference type="ARBA" id="ARBA00023136"/>
    </source>
</evidence>
<protein>
    <recommendedName>
        <fullName evidence="9">Lipid A biosynthesis lauroyl acyltransferase</fullName>
    </recommendedName>
</protein>
<sequence length="311" mass="35421">MLKLRLNFKLGKRLLFMKKFFITTLMKLLSLLPLSVIRWIGATIGLISLKFSKKSAKRLPHNLLITGLATPETVDELTKKTAQALGMTFTEAALIAWQKNKKRISKLSQVDESFYAVKRLMEEGKNIVFLTPHIGNFEVAVKYFSYYLPMDIQILYKPSKDPVLEEIMVEGRSEPNITPVPTNRKGVLSLMKHLKSGGSIGILPDNVASGGDGEWVKFFGQDVYATSLAAKICQIPNTHVVIVANTRTKKGFHSRCIPFKPSNDDTHDIMQELYFELEKLIRETPEQYYWSYDRFRHPDNAKPKPEEVVAK</sequence>
<dbReference type="GO" id="GO:0005886">
    <property type="term" value="C:plasma membrane"/>
    <property type="evidence" value="ECO:0007669"/>
    <property type="project" value="UniProtKB-SubCell"/>
</dbReference>
<evidence type="ECO:0000313" key="8">
    <source>
        <dbReference type="Proteomes" id="UP000236655"/>
    </source>
</evidence>
<gene>
    <name evidence="7" type="ORF">CUN60_00240</name>
</gene>
<dbReference type="PANTHER" id="PTHR30606:SF10">
    <property type="entry name" value="PHOSPHATIDYLINOSITOL MANNOSIDE ACYLTRANSFERASE"/>
    <property type="match status" value="1"/>
</dbReference>
<evidence type="ECO:0000313" key="7">
    <source>
        <dbReference type="EMBL" id="AUR50789.1"/>
    </source>
</evidence>
<evidence type="ECO:0000256" key="2">
    <source>
        <dbReference type="ARBA" id="ARBA00022475"/>
    </source>
</evidence>
<keyword evidence="3" id="KW-0997">Cell inner membrane</keyword>
<dbReference type="Pfam" id="PF03279">
    <property type="entry name" value="Lip_A_acyltrans"/>
    <property type="match status" value="1"/>
</dbReference>
<accession>A0A2I7N2W4</accession>
<reference evidence="8" key="1">
    <citation type="submission" date="2017-11" db="EMBL/GenBank/DDBJ databases">
        <authorList>
            <person name="Chan K.G."/>
            <person name="Lee L.S."/>
        </authorList>
    </citation>
    <scope>NUCLEOTIDE SEQUENCE [LARGE SCALE GENOMIC DNA]</scope>
    <source>
        <strain evidence="8">DSM 100970</strain>
    </source>
</reference>
<dbReference type="KEGG" id="nba:CUN60_00240"/>
<name>A0A2I7N2W4_9NEIS</name>
<keyword evidence="8" id="KW-1185">Reference proteome</keyword>
<evidence type="ECO:0000256" key="3">
    <source>
        <dbReference type="ARBA" id="ARBA00022519"/>
    </source>
</evidence>
<keyword evidence="4" id="KW-0808">Transferase</keyword>
<dbReference type="GO" id="GO:0016746">
    <property type="term" value="F:acyltransferase activity"/>
    <property type="evidence" value="ECO:0007669"/>
    <property type="project" value="UniProtKB-KW"/>
</dbReference>
<organism evidence="7 8">
    <name type="scientific">Aquella oligotrophica</name>
    <dbReference type="NCBI Taxonomy" id="2067065"/>
    <lineage>
        <taxon>Bacteria</taxon>
        <taxon>Pseudomonadati</taxon>
        <taxon>Pseudomonadota</taxon>
        <taxon>Betaproteobacteria</taxon>
        <taxon>Neisseriales</taxon>
        <taxon>Neisseriaceae</taxon>
        <taxon>Aquella</taxon>
    </lineage>
</organism>
<dbReference type="CDD" id="cd07984">
    <property type="entry name" value="LPLAT_LABLAT-like"/>
    <property type="match status" value="1"/>
</dbReference>
<dbReference type="AlphaFoldDB" id="A0A2I7N2W4"/>
<dbReference type="EMBL" id="CP024847">
    <property type="protein sequence ID" value="AUR50789.1"/>
    <property type="molecule type" value="Genomic_DNA"/>
</dbReference>
<keyword evidence="2" id="KW-1003">Cell membrane</keyword>
<evidence type="ECO:0000256" key="1">
    <source>
        <dbReference type="ARBA" id="ARBA00004533"/>
    </source>
</evidence>
<evidence type="ECO:0000256" key="6">
    <source>
        <dbReference type="ARBA" id="ARBA00023315"/>
    </source>
</evidence>
<dbReference type="Proteomes" id="UP000236655">
    <property type="component" value="Chromosome"/>
</dbReference>
<keyword evidence="6" id="KW-0012">Acyltransferase</keyword>
<keyword evidence="5" id="KW-0472">Membrane</keyword>
<comment type="subcellular location">
    <subcellularLocation>
        <location evidence="1">Cell inner membrane</location>
    </subcellularLocation>
</comment>
<dbReference type="InterPro" id="IPR004960">
    <property type="entry name" value="LipA_acyltrans"/>
</dbReference>
<dbReference type="GO" id="GO:0009247">
    <property type="term" value="P:glycolipid biosynthetic process"/>
    <property type="evidence" value="ECO:0007669"/>
    <property type="project" value="UniProtKB-ARBA"/>
</dbReference>
<evidence type="ECO:0008006" key="9">
    <source>
        <dbReference type="Google" id="ProtNLM"/>
    </source>
</evidence>
<dbReference type="PANTHER" id="PTHR30606">
    <property type="entry name" value="LIPID A BIOSYNTHESIS LAUROYL ACYLTRANSFERASE"/>
    <property type="match status" value="1"/>
</dbReference>
<evidence type="ECO:0000256" key="4">
    <source>
        <dbReference type="ARBA" id="ARBA00022679"/>
    </source>
</evidence>